<keyword evidence="1" id="KW-1133">Transmembrane helix</keyword>
<evidence type="ECO:0000313" key="3">
    <source>
        <dbReference type="Proteomes" id="UP001286456"/>
    </source>
</evidence>
<dbReference type="Proteomes" id="UP001286456">
    <property type="component" value="Unassembled WGS sequence"/>
</dbReference>
<sequence>MAILAAPTTEPSVAQIRQISLVYSTLSPLITHALQVQQILRLATLLVVVRTYFAARILATAFLFASRVVVFRTYLASRFLMIRTALAARQALWALWDSKKSRRIRKKIEFEFFVLLLGPGGNSLLLLLFWPGWIVLIAAVWGLSSWAG</sequence>
<name>A0AAE0M9Z9_9PEZI</name>
<feature type="transmembrane region" description="Helical" evidence="1">
    <location>
        <begin position="53"/>
        <end position="75"/>
    </location>
</feature>
<reference evidence="2" key="1">
    <citation type="journal article" date="2023" name="Mol. Phylogenet. Evol.">
        <title>Genome-scale phylogeny and comparative genomics of the fungal order Sordariales.</title>
        <authorList>
            <person name="Hensen N."/>
            <person name="Bonometti L."/>
            <person name="Westerberg I."/>
            <person name="Brannstrom I.O."/>
            <person name="Guillou S."/>
            <person name="Cros-Aarteil S."/>
            <person name="Calhoun S."/>
            <person name="Haridas S."/>
            <person name="Kuo A."/>
            <person name="Mondo S."/>
            <person name="Pangilinan J."/>
            <person name="Riley R."/>
            <person name="LaButti K."/>
            <person name="Andreopoulos B."/>
            <person name="Lipzen A."/>
            <person name="Chen C."/>
            <person name="Yan M."/>
            <person name="Daum C."/>
            <person name="Ng V."/>
            <person name="Clum A."/>
            <person name="Steindorff A."/>
            <person name="Ohm R.A."/>
            <person name="Martin F."/>
            <person name="Silar P."/>
            <person name="Natvig D.O."/>
            <person name="Lalanne C."/>
            <person name="Gautier V."/>
            <person name="Ament-Velasquez S.L."/>
            <person name="Kruys A."/>
            <person name="Hutchinson M.I."/>
            <person name="Powell A.J."/>
            <person name="Barry K."/>
            <person name="Miller A.N."/>
            <person name="Grigoriev I.V."/>
            <person name="Debuchy R."/>
            <person name="Gladieux P."/>
            <person name="Hiltunen Thoren M."/>
            <person name="Johannesson H."/>
        </authorList>
    </citation>
    <scope>NUCLEOTIDE SEQUENCE</scope>
    <source>
        <strain evidence="2">SMH4131-1</strain>
    </source>
</reference>
<comment type="caution">
    <text evidence="2">The sequence shown here is derived from an EMBL/GenBank/DDBJ whole genome shotgun (WGS) entry which is preliminary data.</text>
</comment>
<keyword evidence="3" id="KW-1185">Reference proteome</keyword>
<feature type="transmembrane region" description="Helical" evidence="1">
    <location>
        <begin position="112"/>
        <end position="143"/>
    </location>
</feature>
<protein>
    <submittedName>
        <fullName evidence="2">Uncharacterized protein</fullName>
    </submittedName>
</protein>
<keyword evidence="1" id="KW-0812">Transmembrane</keyword>
<evidence type="ECO:0000313" key="2">
    <source>
        <dbReference type="EMBL" id="KAK3323389.1"/>
    </source>
</evidence>
<dbReference type="EMBL" id="JAUEPO010000004">
    <property type="protein sequence ID" value="KAK3323389.1"/>
    <property type="molecule type" value="Genomic_DNA"/>
</dbReference>
<organism evidence="2 3">
    <name type="scientific">Cercophora scortea</name>
    <dbReference type="NCBI Taxonomy" id="314031"/>
    <lineage>
        <taxon>Eukaryota</taxon>
        <taxon>Fungi</taxon>
        <taxon>Dikarya</taxon>
        <taxon>Ascomycota</taxon>
        <taxon>Pezizomycotina</taxon>
        <taxon>Sordariomycetes</taxon>
        <taxon>Sordariomycetidae</taxon>
        <taxon>Sordariales</taxon>
        <taxon>Lasiosphaeriaceae</taxon>
        <taxon>Cercophora</taxon>
    </lineage>
</organism>
<accession>A0AAE0M9Z9</accession>
<keyword evidence="1" id="KW-0472">Membrane</keyword>
<reference evidence="2" key="2">
    <citation type="submission" date="2023-06" db="EMBL/GenBank/DDBJ databases">
        <authorList>
            <consortium name="Lawrence Berkeley National Laboratory"/>
            <person name="Haridas S."/>
            <person name="Hensen N."/>
            <person name="Bonometti L."/>
            <person name="Westerberg I."/>
            <person name="Brannstrom I.O."/>
            <person name="Guillou S."/>
            <person name="Cros-Aarteil S."/>
            <person name="Calhoun S."/>
            <person name="Kuo A."/>
            <person name="Mondo S."/>
            <person name="Pangilinan J."/>
            <person name="Riley R."/>
            <person name="Labutti K."/>
            <person name="Andreopoulos B."/>
            <person name="Lipzen A."/>
            <person name="Chen C."/>
            <person name="Yanf M."/>
            <person name="Daum C."/>
            <person name="Ng V."/>
            <person name="Clum A."/>
            <person name="Steindorff A."/>
            <person name="Ohm R."/>
            <person name="Martin F."/>
            <person name="Silar P."/>
            <person name="Natvig D."/>
            <person name="Lalanne C."/>
            <person name="Gautier V."/>
            <person name="Ament-Velasquez S.L."/>
            <person name="Kruys A."/>
            <person name="Hutchinson M.I."/>
            <person name="Powell A.J."/>
            <person name="Barry K."/>
            <person name="Miller A.N."/>
            <person name="Grigoriev I.V."/>
            <person name="Debuchy R."/>
            <person name="Gladieux P."/>
            <person name="Thoren M.H."/>
            <person name="Johannesson H."/>
        </authorList>
    </citation>
    <scope>NUCLEOTIDE SEQUENCE</scope>
    <source>
        <strain evidence="2">SMH4131-1</strain>
    </source>
</reference>
<proteinExistence type="predicted"/>
<gene>
    <name evidence="2" type="ORF">B0T19DRAFT_202655</name>
</gene>
<evidence type="ECO:0000256" key="1">
    <source>
        <dbReference type="SAM" id="Phobius"/>
    </source>
</evidence>
<dbReference type="AlphaFoldDB" id="A0AAE0M9Z9"/>